<dbReference type="Pfam" id="PF03707">
    <property type="entry name" value="MHYT"/>
    <property type="match status" value="2"/>
</dbReference>
<feature type="transmembrane region" description="Helical" evidence="2">
    <location>
        <begin position="127"/>
        <end position="147"/>
    </location>
</feature>
<dbReference type="PANTHER" id="PTHR35152">
    <property type="entry name" value="DOMAIN SIGNALLING PROTEIN, PUTATIVE (AFU_ORTHOLOGUE AFUA_5G11310)-RELATED"/>
    <property type="match status" value="1"/>
</dbReference>
<sequence length="1209" mass="132558">MSSPSVEDLLLRYEGHIVPRSFNAGFITLSYVVSLIGAACTLELLNRRTSHKGKFNHLLLVSSAVAMGGIAIWCMHFIGNRALDLGNGEPELQIAYSSGFTALSFFVPIAVLLAAFVAIGTNNVVSWWRVSVGGILAGAAICGMHYLGNNSIDNYVCMYNPLNVVGSALIAVAASMLSLALFFVFRAAWTNTWWKRAVCAVVLAGAVSGMHWCAATGTEYQLVSLSPGNNELSRNTTVIVVIVLSFCACSIMAGVAIYTARVMRRYANKAQQVVLAAAVFDPQGRILVNPDGLLPSEKITDTFLEKNASDTFGIAHPLFHWMFRASRNWSSVATLVSGMANHLTHLPRATRDRDSRVAIELVDEQGDMVANYDVILRELFCVAAQGLADKMKEQLTSVGILWDEILPTGGGNERPQKSSHGEASEDLAEKGIQQRRNNQFGRGSLMFLVRQVQTDRDVARLEAAGYRFAELRQVSGIIGSSMQIKCWDFESRLRSMAGYAQDESQLEPGVHLGFFGIRARVGSYGFDVLVRQGARNLLPSVQMPLSRLETWQEDLLQELAGMTVVNSAKRLEALKTMSPREMLFASQLFDGLESLRAWIDDPVFDEALLSPQIVTLPARGQDAEHSARQHPTTMIAFRLVIPIHVKVSSALCEFVPLNFFKIHQLVDHDGMHQLAFAQAVHREFAPIAQSVPLERPAAILQNRQRKSFASSPRASRFRRLGRSGSSYAVDGDGNPIPTAIGRSSLEAAGYRFAELRQVSGIIGSSMQIKCWDFESRLRSMAGYAQDESQLEPGVHLGFFGIRARVGSYGFDVLVRQGARNLLPSVQMPLSRLETWQEDLLQELDGMTVVNSAKRLEALKRMSPREMLFASQLFDGLESLRAWIDDPVFDEALLSPQVVTLPARSQDAEHSARQHPTTMIAFRLVIPIHVKVSSVRCEFVPLNFFKIHQLVDHDGMHQLAFAQAVHREFAPIAQSVPLERPAAILQNRQRKSFASSPRTSRFRRLGRSGSSYAVDGDGNPIPTAIGRSSSPTHSNETGSTLKLWPGRRNSDNNSAGSSYDAPPPAYASPDSTPHATTFGGIMVSEEIRVEIHEAGELSPLPGQTQRRTRRLPRLLSRSGNGSQQRYDSESGATQRATMVTSGGGAGIGVGVDDSRHGAPNDGTIEMKMLSEVRSNVHTGAGLQISNIEVEQASEVPTFVDELFTICIDGR</sequence>
<name>A0A0G4KQ03_VERLO</name>
<feature type="region of interest" description="Disordered" evidence="1">
    <location>
        <begin position="1093"/>
        <end position="1134"/>
    </location>
</feature>
<keyword evidence="5" id="KW-1185">Reference proteome</keyword>
<dbReference type="EMBL" id="CVQH01003335">
    <property type="protein sequence ID" value="CRK11867.1"/>
    <property type="molecule type" value="Genomic_DNA"/>
</dbReference>
<evidence type="ECO:0000259" key="3">
    <source>
        <dbReference type="PROSITE" id="PS50924"/>
    </source>
</evidence>
<feature type="region of interest" description="Disordered" evidence="1">
    <location>
        <begin position="987"/>
        <end position="1076"/>
    </location>
</feature>
<feature type="transmembrane region" description="Helical" evidence="2">
    <location>
        <begin position="237"/>
        <end position="260"/>
    </location>
</feature>
<accession>A0A0G4KQ03</accession>
<dbReference type="STRING" id="100787.A0A0G4KQ03"/>
<feature type="transmembrane region" description="Helical" evidence="2">
    <location>
        <begin position="20"/>
        <end position="45"/>
    </location>
</feature>
<evidence type="ECO:0000313" key="5">
    <source>
        <dbReference type="Proteomes" id="UP000044602"/>
    </source>
</evidence>
<dbReference type="PROSITE" id="PS50924">
    <property type="entry name" value="MHYT"/>
    <property type="match status" value="1"/>
</dbReference>
<feature type="domain" description="MHYT" evidence="3">
    <location>
        <begin position="22"/>
        <end position="221"/>
    </location>
</feature>
<feature type="transmembrane region" description="Helical" evidence="2">
    <location>
        <begin position="99"/>
        <end position="120"/>
    </location>
</feature>
<dbReference type="InterPro" id="IPR005330">
    <property type="entry name" value="MHYT_dom"/>
</dbReference>
<evidence type="ECO:0000256" key="2">
    <source>
        <dbReference type="SAM" id="Phobius"/>
    </source>
</evidence>
<protein>
    <recommendedName>
        <fullName evidence="3">MHYT domain-containing protein</fullName>
    </recommendedName>
</protein>
<feature type="transmembrane region" description="Helical" evidence="2">
    <location>
        <begin position="167"/>
        <end position="185"/>
    </location>
</feature>
<evidence type="ECO:0000313" key="4">
    <source>
        <dbReference type="EMBL" id="CRK11867.1"/>
    </source>
</evidence>
<keyword evidence="2" id="KW-0472">Membrane</keyword>
<dbReference type="AlphaFoldDB" id="A0A0G4KQ03"/>
<feature type="compositionally biased region" description="Polar residues" evidence="1">
    <location>
        <begin position="1119"/>
        <end position="1134"/>
    </location>
</feature>
<evidence type="ECO:0000256" key="1">
    <source>
        <dbReference type="SAM" id="MobiDB-lite"/>
    </source>
</evidence>
<keyword evidence="2" id="KW-0812">Transmembrane</keyword>
<proteinExistence type="predicted"/>
<organism evidence="4 5">
    <name type="scientific">Verticillium longisporum</name>
    <name type="common">Verticillium dahliae var. longisporum</name>
    <dbReference type="NCBI Taxonomy" id="100787"/>
    <lineage>
        <taxon>Eukaryota</taxon>
        <taxon>Fungi</taxon>
        <taxon>Dikarya</taxon>
        <taxon>Ascomycota</taxon>
        <taxon>Pezizomycotina</taxon>
        <taxon>Sordariomycetes</taxon>
        <taxon>Hypocreomycetidae</taxon>
        <taxon>Glomerellales</taxon>
        <taxon>Plectosphaerellaceae</taxon>
        <taxon>Verticillium</taxon>
    </lineage>
</organism>
<reference evidence="4 5" key="1">
    <citation type="submission" date="2015-05" db="EMBL/GenBank/DDBJ databases">
        <authorList>
            <person name="Wang D.B."/>
            <person name="Wang M."/>
        </authorList>
    </citation>
    <scope>NUCLEOTIDE SEQUENCE [LARGE SCALE GENOMIC DNA]</scope>
    <source>
        <strain evidence="4">VL1</strain>
    </source>
</reference>
<gene>
    <name evidence="4" type="ORF">BN1708_002308</name>
</gene>
<feature type="compositionally biased region" description="Basic and acidic residues" evidence="1">
    <location>
        <begin position="414"/>
        <end position="428"/>
    </location>
</feature>
<feature type="region of interest" description="Disordered" evidence="1">
    <location>
        <begin position="407"/>
        <end position="428"/>
    </location>
</feature>
<dbReference type="Proteomes" id="UP000044602">
    <property type="component" value="Unassembled WGS sequence"/>
</dbReference>
<feature type="compositionally biased region" description="Polar residues" evidence="1">
    <location>
        <begin position="1025"/>
        <end position="1039"/>
    </location>
</feature>
<feature type="transmembrane region" description="Helical" evidence="2">
    <location>
        <begin position="57"/>
        <end position="79"/>
    </location>
</feature>
<dbReference type="PANTHER" id="PTHR35152:SF1">
    <property type="entry name" value="DOMAIN SIGNALLING PROTEIN, PUTATIVE (AFU_ORTHOLOGUE AFUA_5G11310)-RELATED"/>
    <property type="match status" value="1"/>
</dbReference>
<keyword evidence="2" id="KW-1133">Transmembrane helix</keyword>